<evidence type="ECO:0000256" key="2">
    <source>
        <dbReference type="ARBA" id="ARBA00001911"/>
    </source>
</evidence>
<dbReference type="Pfam" id="PF16363">
    <property type="entry name" value="GDP_Man_Dehyd"/>
    <property type="match status" value="1"/>
</dbReference>
<dbReference type="GO" id="GO:0009225">
    <property type="term" value="P:nucleotide-sugar metabolic process"/>
    <property type="evidence" value="ECO:0007669"/>
    <property type="project" value="InterPro"/>
</dbReference>
<dbReference type="CDD" id="cd05246">
    <property type="entry name" value="dTDP_GD_SDR_e"/>
    <property type="match status" value="1"/>
</dbReference>
<comment type="cofactor">
    <cofactor evidence="2 7">
        <name>NAD(+)</name>
        <dbReference type="ChEBI" id="CHEBI:57540"/>
    </cofactor>
</comment>
<dbReference type="Gene3D" id="3.40.50.720">
    <property type="entry name" value="NAD(P)-binding Rossmann-like Domain"/>
    <property type="match status" value="1"/>
</dbReference>
<dbReference type="SUPFAM" id="SSF51735">
    <property type="entry name" value="NAD(P)-binding Rossmann-fold domains"/>
    <property type="match status" value="1"/>
</dbReference>
<keyword evidence="10" id="KW-1185">Reference proteome</keyword>
<evidence type="ECO:0000313" key="10">
    <source>
        <dbReference type="Proteomes" id="UP000435802"/>
    </source>
</evidence>
<name>A0A6N8SG62_9HYPH</name>
<gene>
    <name evidence="9" type="primary">rfbB</name>
    <name evidence="9" type="ORF">GR138_13910</name>
</gene>
<accession>A0A6N8SG62</accession>
<evidence type="ECO:0000313" key="9">
    <source>
        <dbReference type="EMBL" id="MXN46286.1"/>
    </source>
</evidence>
<feature type="domain" description="NAD(P)-binding" evidence="8">
    <location>
        <begin position="4"/>
        <end position="321"/>
    </location>
</feature>
<dbReference type="OrthoDB" id="9801785at2"/>
<dbReference type="NCBIfam" id="TIGR01181">
    <property type="entry name" value="dTDP_gluc_dehyt"/>
    <property type="match status" value="1"/>
</dbReference>
<dbReference type="Proteomes" id="UP000435802">
    <property type="component" value="Unassembled WGS sequence"/>
</dbReference>
<evidence type="ECO:0000256" key="3">
    <source>
        <dbReference type="ARBA" id="ARBA00008178"/>
    </source>
</evidence>
<dbReference type="RefSeq" id="WP_160859834.1">
    <property type="nucleotide sequence ID" value="NZ_WUMK01000005.1"/>
</dbReference>
<organism evidence="9 10">
    <name type="scientific">Shinella kummerowiae</name>
    <dbReference type="NCBI Taxonomy" id="417745"/>
    <lineage>
        <taxon>Bacteria</taxon>
        <taxon>Pseudomonadati</taxon>
        <taxon>Pseudomonadota</taxon>
        <taxon>Alphaproteobacteria</taxon>
        <taxon>Hyphomicrobiales</taxon>
        <taxon>Rhizobiaceae</taxon>
        <taxon>Shinella</taxon>
    </lineage>
</organism>
<dbReference type="EC" id="4.2.1.46" evidence="4 7"/>
<dbReference type="InterPro" id="IPR036291">
    <property type="entry name" value="NAD(P)-bd_dom_sf"/>
</dbReference>
<dbReference type="PANTHER" id="PTHR43000">
    <property type="entry name" value="DTDP-D-GLUCOSE 4,6-DEHYDRATASE-RELATED"/>
    <property type="match status" value="1"/>
</dbReference>
<dbReference type="InterPro" id="IPR016040">
    <property type="entry name" value="NAD(P)-bd_dom"/>
</dbReference>
<dbReference type="Gene3D" id="3.90.25.10">
    <property type="entry name" value="UDP-galactose 4-epimerase, domain 1"/>
    <property type="match status" value="1"/>
</dbReference>
<dbReference type="EMBL" id="WUMK01000005">
    <property type="protein sequence ID" value="MXN46286.1"/>
    <property type="molecule type" value="Genomic_DNA"/>
</dbReference>
<comment type="caution">
    <text evidence="9">The sequence shown here is derived from an EMBL/GenBank/DDBJ whole genome shotgun (WGS) entry which is preliminary data.</text>
</comment>
<dbReference type="AlphaFoldDB" id="A0A6N8SG62"/>
<evidence type="ECO:0000256" key="1">
    <source>
        <dbReference type="ARBA" id="ARBA00001539"/>
    </source>
</evidence>
<keyword evidence="5" id="KW-0520">NAD</keyword>
<proteinExistence type="inferred from homology"/>
<dbReference type="GO" id="GO:0008460">
    <property type="term" value="F:dTDP-glucose 4,6-dehydratase activity"/>
    <property type="evidence" value="ECO:0007669"/>
    <property type="project" value="UniProtKB-EC"/>
</dbReference>
<evidence type="ECO:0000256" key="5">
    <source>
        <dbReference type="ARBA" id="ARBA00023027"/>
    </source>
</evidence>
<dbReference type="InterPro" id="IPR005888">
    <property type="entry name" value="dTDP_Gluc_deHydtase"/>
</dbReference>
<evidence type="ECO:0000259" key="8">
    <source>
        <dbReference type="Pfam" id="PF16363"/>
    </source>
</evidence>
<evidence type="ECO:0000256" key="4">
    <source>
        <dbReference type="ARBA" id="ARBA00011990"/>
    </source>
</evidence>
<comment type="similarity">
    <text evidence="3 7">Belongs to the NAD(P)-dependent epimerase/dehydratase family. dTDP-glucose dehydratase subfamily.</text>
</comment>
<protein>
    <recommendedName>
        <fullName evidence="4 7">dTDP-glucose 4,6-dehydratase</fullName>
        <ecNumber evidence="4 7">4.2.1.46</ecNumber>
    </recommendedName>
</protein>
<keyword evidence="6 7" id="KW-0456">Lyase</keyword>
<evidence type="ECO:0000256" key="7">
    <source>
        <dbReference type="RuleBase" id="RU004473"/>
    </source>
</evidence>
<reference evidence="9 10" key="1">
    <citation type="submission" date="2019-12" db="EMBL/GenBank/DDBJ databases">
        <title>Shinella kummerowiae sp. nov., a symbiotic bacterium isolated from root nodules of the herbal legume Kummerowia stipulacea.</title>
        <authorList>
            <person name="Gao J."/>
        </authorList>
    </citation>
    <scope>NUCLEOTIDE SEQUENCE [LARGE SCALE GENOMIC DNA]</scope>
    <source>
        <strain evidence="9 10">CCBAU 25048</strain>
    </source>
</reference>
<sequence length="352" mass="39830">MRILVTGGAGFIGSALIRYLVREVGVEVLNVDKLTYAGNLASLKDVENAPNYRFFKADICAKPIMTDIFDSFRPDRVMHLAAESHVDRSINAAGTFIETNVVGTFTLLEAARAYWNGLSASARVHFRFVHVSTDEVYGSLGDQDLFHEDTPYDPSSPYSASKAASDHLAIAWQRTYGLPVIVSNCSNNYGPYHFPEKLIPLVILNALEGKPLPVYGKGANIRDWLYVEDHARALHLIAERGRPGEKYNVGGRNEQRNIDVVRRICQIMDAMRPKDGPHEHLITYVDDRPGHDARYAIDATRLETELGWKAQEKFESGIEKTVAWFLENEWWWRPLRKTVYPGERLGLLERRA</sequence>
<evidence type="ECO:0000256" key="6">
    <source>
        <dbReference type="ARBA" id="ARBA00023239"/>
    </source>
</evidence>
<comment type="catalytic activity">
    <reaction evidence="1 7">
        <text>dTDP-alpha-D-glucose = dTDP-4-dehydro-6-deoxy-alpha-D-glucose + H2O</text>
        <dbReference type="Rhea" id="RHEA:17221"/>
        <dbReference type="ChEBI" id="CHEBI:15377"/>
        <dbReference type="ChEBI" id="CHEBI:57477"/>
        <dbReference type="ChEBI" id="CHEBI:57649"/>
        <dbReference type="EC" id="4.2.1.46"/>
    </reaction>
</comment>